<dbReference type="EMBL" id="JACJIQ010000001">
    <property type="protein sequence ID" value="MBA9075772.1"/>
    <property type="molecule type" value="Genomic_DNA"/>
</dbReference>
<evidence type="ECO:0000313" key="1">
    <source>
        <dbReference type="EMBL" id="MBA9075772.1"/>
    </source>
</evidence>
<name>A0A839GA15_9BACT</name>
<sequence>MVETTYWRETPVLCHGMGRVSRLAGSCKEISHLWNPPLPLPGGSCLACAGQVAGDRTSAMRVPRLSGMCNPRRLQIKRAAAGIANPRVPASGLQIWKSAMLGRAQLYVAPCERTSGMRVLLCQHPPSPPSKGEYLVCVGDKAVPGLYHSPKRLNQTNWQAAMNNQPFCP</sequence>
<accession>A0A839GA15</accession>
<gene>
    <name evidence="1" type="ORF">FHS90_000469</name>
</gene>
<organism evidence="1 2">
    <name type="scientific">Rufibacter quisquiliarum</name>
    <dbReference type="NCBI Taxonomy" id="1549639"/>
    <lineage>
        <taxon>Bacteria</taxon>
        <taxon>Pseudomonadati</taxon>
        <taxon>Bacteroidota</taxon>
        <taxon>Cytophagia</taxon>
        <taxon>Cytophagales</taxon>
        <taxon>Hymenobacteraceae</taxon>
        <taxon>Rufibacter</taxon>
    </lineage>
</organism>
<reference evidence="1 2" key="1">
    <citation type="submission" date="2020-08" db="EMBL/GenBank/DDBJ databases">
        <title>Genomic Encyclopedia of Type Strains, Phase IV (KMG-IV): sequencing the most valuable type-strain genomes for metagenomic binning, comparative biology and taxonomic classification.</title>
        <authorList>
            <person name="Goeker M."/>
        </authorList>
    </citation>
    <scope>NUCLEOTIDE SEQUENCE [LARGE SCALE GENOMIC DNA]</scope>
    <source>
        <strain evidence="1 2">DSM 29854</strain>
    </source>
</reference>
<dbReference type="Proteomes" id="UP000563094">
    <property type="component" value="Unassembled WGS sequence"/>
</dbReference>
<proteinExistence type="predicted"/>
<comment type="caution">
    <text evidence="1">The sequence shown here is derived from an EMBL/GenBank/DDBJ whole genome shotgun (WGS) entry which is preliminary data.</text>
</comment>
<dbReference type="AlphaFoldDB" id="A0A839GA15"/>
<evidence type="ECO:0000313" key="2">
    <source>
        <dbReference type="Proteomes" id="UP000563094"/>
    </source>
</evidence>
<keyword evidence="2" id="KW-1185">Reference proteome</keyword>
<protein>
    <submittedName>
        <fullName evidence="1">Uncharacterized protein</fullName>
    </submittedName>
</protein>